<name>A0A6V7GWL8_9HYME</name>
<evidence type="ECO:0000256" key="8">
    <source>
        <dbReference type="ARBA" id="ARBA00048367"/>
    </source>
</evidence>
<evidence type="ECO:0000259" key="10">
    <source>
        <dbReference type="PROSITE" id="PS50011"/>
    </source>
</evidence>
<dbReference type="SUPFAM" id="SSF56112">
    <property type="entry name" value="Protein kinase-like (PK-like)"/>
    <property type="match status" value="1"/>
</dbReference>
<dbReference type="EC" id="2.7.11.22" evidence="1"/>
<dbReference type="PROSITE" id="PS00107">
    <property type="entry name" value="PROTEIN_KINASE_ATP"/>
    <property type="match status" value="1"/>
</dbReference>
<dbReference type="InterPro" id="IPR011009">
    <property type="entry name" value="Kinase-like_dom_sf"/>
</dbReference>
<dbReference type="FunFam" id="1.10.510.10:FF:000624">
    <property type="entry name" value="Mitogen-activated protein kinase"/>
    <property type="match status" value="1"/>
</dbReference>
<feature type="domain" description="Protein kinase" evidence="10">
    <location>
        <begin position="67"/>
        <end position="369"/>
    </location>
</feature>
<dbReference type="Pfam" id="PF00069">
    <property type="entry name" value="Pkinase"/>
    <property type="match status" value="1"/>
</dbReference>
<dbReference type="InterPro" id="IPR050117">
    <property type="entry name" value="MAPK"/>
</dbReference>
<dbReference type="Proteomes" id="UP000752696">
    <property type="component" value="Unassembled WGS sequence"/>
</dbReference>
<comment type="caution">
    <text evidence="11">The sequence shown here is derived from an EMBL/GenBank/DDBJ whole genome shotgun (WGS) entry which is preliminary data.</text>
</comment>
<dbReference type="EMBL" id="CAJDYZ010002946">
    <property type="protein sequence ID" value="CAD1469781.1"/>
    <property type="molecule type" value="Genomic_DNA"/>
</dbReference>
<dbReference type="PROSITE" id="PS50011">
    <property type="entry name" value="PROTEIN_KINASE_DOM"/>
    <property type="match status" value="1"/>
</dbReference>
<evidence type="ECO:0000313" key="12">
    <source>
        <dbReference type="Proteomes" id="UP000752696"/>
    </source>
</evidence>
<protein>
    <recommendedName>
        <fullName evidence="1">cyclin-dependent kinase</fullName>
        <ecNumber evidence="1">2.7.11.22</ecNumber>
    </recommendedName>
</protein>
<evidence type="ECO:0000256" key="7">
    <source>
        <dbReference type="ARBA" id="ARBA00047811"/>
    </source>
</evidence>
<comment type="catalytic activity">
    <reaction evidence="7">
        <text>L-threonyl-[protein] + ATP = O-phospho-L-threonyl-[protein] + ADP + H(+)</text>
        <dbReference type="Rhea" id="RHEA:46608"/>
        <dbReference type="Rhea" id="RHEA-COMP:11060"/>
        <dbReference type="Rhea" id="RHEA-COMP:11605"/>
        <dbReference type="ChEBI" id="CHEBI:15378"/>
        <dbReference type="ChEBI" id="CHEBI:30013"/>
        <dbReference type="ChEBI" id="CHEBI:30616"/>
        <dbReference type="ChEBI" id="CHEBI:61977"/>
        <dbReference type="ChEBI" id="CHEBI:456216"/>
        <dbReference type="EC" id="2.7.11.22"/>
    </reaction>
</comment>
<evidence type="ECO:0000256" key="9">
    <source>
        <dbReference type="PROSITE-ProRule" id="PRU10141"/>
    </source>
</evidence>
<sequence>MARREKWSDLQRRIFAKDRTSGVDDYVRSRRVCLWPEEHRPMLIRRAACIKKKKRGSLANLFKMEKYETIEIIGGGSYGVVMKCKHRETGQYVAVKKFLETEEDHQVREMAFREIRMLKSENEDRRLYLQRLCHENLVNMIEVFRCRKRFYLVFEHLDHTLLDELEIVKHGLGREVSQRHIYQVLRGLSFCHSSNIMHRDIKPENVLVSPHGVVKLCDFGFARFISTGDESCTDYVATRWYRAPELLVGDSRYGKAVDVWAVGCLYAEMVTGDPLFPGDSDVDQLYRITKVLGALCTKHQTMMGRGIPGQMLRHAIADELIKLPQSGVTSIRKLFPSWDSVAINFLNHCLRMNPDLRSTSSALLQHPLFTQDDFADKFLVQLRNIIAKESATNPLMTKRLVERKPTEFQPFSRQVCCGISGWHMHIAPKEATNERTEAEVMETMELHKTSPMSRVDPLKKVCYFDSISTLPNTTCLHRLKRPVATQKYMYSLPSLDFKGACNLVSTNSKEKITLNKK</sequence>
<organism evidence="11 12">
    <name type="scientific">Heterotrigona itama</name>
    <dbReference type="NCBI Taxonomy" id="395501"/>
    <lineage>
        <taxon>Eukaryota</taxon>
        <taxon>Metazoa</taxon>
        <taxon>Ecdysozoa</taxon>
        <taxon>Arthropoda</taxon>
        <taxon>Hexapoda</taxon>
        <taxon>Insecta</taxon>
        <taxon>Pterygota</taxon>
        <taxon>Neoptera</taxon>
        <taxon>Endopterygota</taxon>
        <taxon>Hymenoptera</taxon>
        <taxon>Apocrita</taxon>
        <taxon>Aculeata</taxon>
        <taxon>Apoidea</taxon>
        <taxon>Anthophila</taxon>
        <taxon>Apidae</taxon>
        <taxon>Heterotrigona</taxon>
    </lineage>
</organism>
<dbReference type="SMART" id="SM00220">
    <property type="entry name" value="S_TKc"/>
    <property type="match status" value="1"/>
</dbReference>
<dbReference type="PROSITE" id="PS00108">
    <property type="entry name" value="PROTEIN_KINASE_ST"/>
    <property type="match status" value="1"/>
</dbReference>
<keyword evidence="4 9" id="KW-0547">Nucleotide-binding</keyword>
<keyword evidence="12" id="KW-1185">Reference proteome</keyword>
<dbReference type="AlphaFoldDB" id="A0A6V7GWL8"/>
<dbReference type="GO" id="GO:0005524">
    <property type="term" value="F:ATP binding"/>
    <property type="evidence" value="ECO:0007669"/>
    <property type="project" value="UniProtKB-UniRule"/>
</dbReference>
<dbReference type="InterPro" id="IPR008271">
    <property type="entry name" value="Ser/Thr_kinase_AS"/>
</dbReference>
<dbReference type="InterPro" id="IPR017441">
    <property type="entry name" value="Protein_kinase_ATP_BS"/>
</dbReference>
<dbReference type="GO" id="GO:0004693">
    <property type="term" value="F:cyclin-dependent protein serine/threonine kinase activity"/>
    <property type="evidence" value="ECO:0007669"/>
    <property type="project" value="UniProtKB-EC"/>
</dbReference>
<dbReference type="Gene3D" id="3.30.200.20">
    <property type="entry name" value="Phosphorylase Kinase, domain 1"/>
    <property type="match status" value="1"/>
</dbReference>
<evidence type="ECO:0000256" key="6">
    <source>
        <dbReference type="ARBA" id="ARBA00022840"/>
    </source>
</evidence>
<reference evidence="11" key="1">
    <citation type="submission" date="2020-07" db="EMBL/GenBank/DDBJ databases">
        <authorList>
            <person name="Nazaruddin N."/>
        </authorList>
    </citation>
    <scope>NUCLEOTIDE SEQUENCE</scope>
</reference>
<proteinExistence type="predicted"/>
<keyword evidence="3" id="KW-0808">Transferase</keyword>
<gene>
    <name evidence="11" type="ORF">MHI_LOCUS152860</name>
</gene>
<evidence type="ECO:0000313" key="11">
    <source>
        <dbReference type="EMBL" id="CAD1469781.1"/>
    </source>
</evidence>
<dbReference type="OrthoDB" id="548217at2759"/>
<evidence type="ECO:0000256" key="2">
    <source>
        <dbReference type="ARBA" id="ARBA00022527"/>
    </source>
</evidence>
<evidence type="ECO:0000256" key="5">
    <source>
        <dbReference type="ARBA" id="ARBA00022777"/>
    </source>
</evidence>
<dbReference type="Gene3D" id="1.10.510.10">
    <property type="entry name" value="Transferase(Phosphotransferase) domain 1"/>
    <property type="match status" value="1"/>
</dbReference>
<keyword evidence="2" id="KW-0723">Serine/threonine-protein kinase</keyword>
<keyword evidence="5" id="KW-0418">Kinase</keyword>
<comment type="catalytic activity">
    <reaction evidence="8">
        <text>L-seryl-[protein] + ATP = O-phospho-L-seryl-[protein] + ADP + H(+)</text>
        <dbReference type="Rhea" id="RHEA:17989"/>
        <dbReference type="Rhea" id="RHEA-COMP:9863"/>
        <dbReference type="Rhea" id="RHEA-COMP:11604"/>
        <dbReference type="ChEBI" id="CHEBI:15378"/>
        <dbReference type="ChEBI" id="CHEBI:29999"/>
        <dbReference type="ChEBI" id="CHEBI:30616"/>
        <dbReference type="ChEBI" id="CHEBI:83421"/>
        <dbReference type="ChEBI" id="CHEBI:456216"/>
        <dbReference type="EC" id="2.7.11.22"/>
    </reaction>
</comment>
<dbReference type="PANTHER" id="PTHR24055">
    <property type="entry name" value="MITOGEN-ACTIVATED PROTEIN KINASE"/>
    <property type="match status" value="1"/>
</dbReference>
<feature type="binding site" evidence="9">
    <location>
        <position position="97"/>
    </location>
    <ligand>
        <name>ATP</name>
        <dbReference type="ChEBI" id="CHEBI:30616"/>
    </ligand>
</feature>
<keyword evidence="6 9" id="KW-0067">ATP-binding</keyword>
<accession>A0A6V7GWL8</accession>
<dbReference type="FunFam" id="3.30.200.20:FF:000049">
    <property type="entry name" value="cyclin-dependent kinase-like 1 isoform X1"/>
    <property type="match status" value="1"/>
</dbReference>
<dbReference type="InterPro" id="IPR000719">
    <property type="entry name" value="Prot_kinase_dom"/>
</dbReference>
<evidence type="ECO:0000256" key="1">
    <source>
        <dbReference type="ARBA" id="ARBA00012425"/>
    </source>
</evidence>
<evidence type="ECO:0000256" key="3">
    <source>
        <dbReference type="ARBA" id="ARBA00022679"/>
    </source>
</evidence>
<evidence type="ECO:0000256" key="4">
    <source>
        <dbReference type="ARBA" id="ARBA00022741"/>
    </source>
</evidence>